<dbReference type="PANTHER" id="PTHR18895">
    <property type="entry name" value="HEMK METHYLTRANSFERASE"/>
    <property type="match status" value="1"/>
</dbReference>
<accession>A0A430FPU9</accession>
<evidence type="ECO:0000313" key="7">
    <source>
        <dbReference type="EMBL" id="RSX54867.1"/>
    </source>
</evidence>
<feature type="compositionally biased region" description="Polar residues" evidence="5">
    <location>
        <begin position="8"/>
        <end position="21"/>
    </location>
</feature>
<dbReference type="EC" id="2.1.1.297" evidence="4"/>
<evidence type="ECO:0000256" key="3">
    <source>
        <dbReference type="ARBA" id="ARBA00022691"/>
    </source>
</evidence>
<dbReference type="Gene3D" id="1.10.8.10">
    <property type="entry name" value="DNA helicase RuvA subunit, C-terminal domain"/>
    <property type="match status" value="1"/>
</dbReference>
<dbReference type="NCBIfam" id="TIGR00536">
    <property type="entry name" value="hemK_fam"/>
    <property type="match status" value="1"/>
</dbReference>
<dbReference type="AlphaFoldDB" id="A0A430FPU9"/>
<protein>
    <recommendedName>
        <fullName evidence="4">Release factor glutamine methyltransferase</fullName>
        <shortName evidence="4">RF MTase</shortName>
        <ecNumber evidence="4">2.1.1.297</ecNumber>
    </recommendedName>
    <alternativeName>
        <fullName evidence="4">N5-glutamine methyltransferase PrmC</fullName>
    </alternativeName>
    <alternativeName>
        <fullName evidence="4">Protein-(glutamine-N5) MTase PrmC</fullName>
    </alternativeName>
    <alternativeName>
        <fullName evidence="4">Protein-glutamine N-methyltransferase PrmC</fullName>
    </alternativeName>
</protein>
<keyword evidence="2 4" id="KW-0808">Transferase</keyword>
<dbReference type="HAMAP" id="MF_02126">
    <property type="entry name" value="RF_methyltr_PrmC"/>
    <property type="match status" value="1"/>
</dbReference>
<dbReference type="CDD" id="cd02440">
    <property type="entry name" value="AdoMet_MTases"/>
    <property type="match status" value="1"/>
</dbReference>
<dbReference type="InterPro" id="IPR040758">
    <property type="entry name" value="PrmC_N"/>
</dbReference>
<feature type="binding site" evidence="4">
    <location>
        <position position="263"/>
    </location>
    <ligand>
        <name>S-adenosyl-L-methionine</name>
        <dbReference type="ChEBI" id="CHEBI:59789"/>
    </ligand>
</feature>
<comment type="similarity">
    <text evidence="4">Belongs to the protein N5-glutamine methyltransferase family. PrmC subfamily.</text>
</comment>
<dbReference type="InterPro" id="IPR019874">
    <property type="entry name" value="RF_methyltr_PrmC"/>
</dbReference>
<feature type="domain" description="Release factor glutamine methyltransferase N-terminal" evidence="6">
    <location>
        <begin position="42"/>
        <end position="76"/>
    </location>
</feature>
<evidence type="ECO:0000256" key="5">
    <source>
        <dbReference type="SAM" id="MobiDB-lite"/>
    </source>
</evidence>
<evidence type="ECO:0000256" key="2">
    <source>
        <dbReference type="ARBA" id="ARBA00022679"/>
    </source>
</evidence>
<dbReference type="GO" id="GO:0032259">
    <property type="term" value="P:methylation"/>
    <property type="evidence" value="ECO:0007669"/>
    <property type="project" value="UniProtKB-KW"/>
</dbReference>
<dbReference type="Gene3D" id="3.40.50.150">
    <property type="entry name" value="Vaccinia Virus protein VP39"/>
    <property type="match status" value="1"/>
</dbReference>
<comment type="function">
    <text evidence="4">Methylates the class 1 translation termination release factors RF1/PrfA and RF2/PrfB on the glutamine residue of the universally conserved GGQ motif.</text>
</comment>
<dbReference type="InterPro" id="IPR050320">
    <property type="entry name" value="N5-glutamine_MTase"/>
</dbReference>
<dbReference type="NCBIfam" id="TIGR03534">
    <property type="entry name" value="RF_mod_PrmC"/>
    <property type="match status" value="1"/>
</dbReference>
<dbReference type="PROSITE" id="PS00092">
    <property type="entry name" value="N6_MTASE"/>
    <property type="match status" value="1"/>
</dbReference>
<evidence type="ECO:0000256" key="1">
    <source>
        <dbReference type="ARBA" id="ARBA00022603"/>
    </source>
</evidence>
<evidence type="ECO:0000313" key="8">
    <source>
        <dbReference type="Proteomes" id="UP000287609"/>
    </source>
</evidence>
<feature type="binding site" evidence="4">
    <location>
        <position position="210"/>
    </location>
    <ligand>
        <name>S-adenosyl-L-methionine</name>
        <dbReference type="ChEBI" id="CHEBI:59789"/>
    </ligand>
</feature>
<dbReference type="Pfam" id="PF03602">
    <property type="entry name" value="Cons_hypoth95"/>
    <property type="match status" value="1"/>
</dbReference>
<sequence length="358" mass="38833">MCVAHDAMTQSDATDQSSNGAQKGDVMQPELDPLTSTDVDVLLRQATSRLSAAGVDTPANDAKLLLASAVQVSPAEVEKAKLLGRSLTQLLASSGALAGHDETAEINLDLSAAHVSEILDHFNTMLLRRQSREPLQHITGHAPFRYLDLQVGRGVFIPRPETELVVQSALDWIAEQQLTAARVVDLCAGSGAIGLAVATELPHAHVWAVEMDSTAASWTARNRDALAEQYSDLMQRYELQQADATNVLTLAALDNTVDVVISNPPYIPETDIPEQEEVREYDPNLALYGGSADGMMIPERIISRAWSLLRPGGLLVMEHDVTQPVRTRTYATACGFIQATTHNDLTGRPRFLTAIKPR</sequence>
<dbReference type="GO" id="GO:0003676">
    <property type="term" value="F:nucleic acid binding"/>
    <property type="evidence" value="ECO:0007669"/>
    <property type="project" value="InterPro"/>
</dbReference>
<evidence type="ECO:0000256" key="4">
    <source>
        <dbReference type="HAMAP-Rule" id="MF_02126"/>
    </source>
</evidence>
<proteinExistence type="inferred from homology"/>
<dbReference type="EMBL" id="QXGM01000002">
    <property type="protein sequence ID" value="RSX54867.1"/>
    <property type="molecule type" value="Genomic_DNA"/>
</dbReference>
<dbReference type="InterPro" id="IPR029063">
    <property type="entry name" value="SAM-dependent_MTases_sf"/>
</dbReference>
<keyword evidence="8" id="KW-1185">Reference proteome</keyword>
<organism evidence="7 8">
    <name type="scientific">Bifidobacterium dolichotidis</name>
    <dbReference type="NCBI Taxonomy" id="2306976"/>
    <lineage>
        <taxon>Bacteria</taxon>
        <taxon>Bacillati</taxon>
        <taxon>Actinomycetota</taxon>
        <taxon>Actinomycetes</taxon>
        <taxon>Bifidobacteriales</taxon>
        <taxon>Bifidobacteriaceae</taxon>
        <taxon>Bifidobacterium</taxon>
    </lineage>
</organism>
<comment type="catalytic activity">
    <reaction evidence="4">
        <text>L-glutaminyl-[peptide chain release factor] + S-adenosyl-L-methionine = N(5)-methyl-L-glutaminyl-[peptide chain release factor] + S-adenosyl-L-homocysteine + H(+)</text>
        <dbReference type="Rhea" id="RHEA:42896"/>
        <dbReference type="Rhea" id="RHEA-COMP:10271"/>
        <dbReference type="Rhea" id="RHEA-COMP:10272"/>
        <dbReference type="ChEBI" id="CHEBI:15378"/>
        <dbReference type="ChEBI" id="CHEBI:30011"/>
        <dbReference type="ChEBI" id="CHEBI:57856"/>
        <dbReference type="ChEBI" id="CHEBI:59789"/>
        <dbReference type="ChEBI" id="CHEBI:61891"/>
        <dbReference type="EC" id="2.1.1.297"/>
    </reaction>
</comment>
<reference evidence="7 8" key="1">
    <citation type="submission" date="2018-09" db="EMBL/GenBank/DDBJ databases">
        <title>Characterization of the phylogenetic diversity of five novel species belonging to the genus Bifidobacterium.</title>
        <authorList>
            <person name="Lugli G.A."/>
            <person name="Duranti S."/>
            <person name="Milani C."/>
        </authorList>
    </citation>
    <scope>NUCLEOTIDE SEQUENCE [LARGE SCALE GENOMIC DNA]</scope>
    <source>
        <strain evidence="7 8">2036B</strain>
    </source>
</reference>
<feature type="binding site" evidence="4">
    <location>
        <begin position="263"/>
        <end position="266"/>
    </location>
    <ligand>
        <name>substrate</name>
    </ligand>
</feature>
<dbReference type="PANTHER" id="PTHR18895:SF74">
    <property type="entry name" value="MTRF1L RELEASE FACTOR GLUTAMINE METHYLTRANSFERASE"/>
    <property type="match status" value="1"/>
</dbReference>
<evidence type="ECO:0000259" key="6">
    <source>
        <dbReference type="Pfam" id="PF17827"/>
    </source>
</evidence>
<dbReference type="GO" id="GO:0102559">
    <property type="term" value="F:peptide chain release factor N(5)-glutamine methyltransferase activity"/>
    <property type="evidence" value="ECO:0007669"/>
    <property type="project" value="UniProtKB-EC"/>
</dbReference>
<dbReference type="Proteomes" id="UP000287609">
    <property type="component" value="Unassembled WGS sequence"/>
</dbReference>
<keyword evidence="1 4" id="KW-0489">Methyltransferase</keyword>
<feature type="region of interest" description="Disordered" evidence="5">
    <location>
        <begin position="1"/>
        <end position="32"/>
    </location>
</feature>
<gene>
    <name evidence="4" type="primary">prmC</name>
    <name evidence="7" type="ORF">D2E26_0921</name>
</gene>
<dbReference type="InterPro" id="IPR002052">
    <property type="entry name" value="DNA_methylase_N6_adenine_CS"/>
</dbReference>
<keyword evidence="3 4" id="KW-0949">S-adenosyl-L-methionine</keyword>
<name>A0A430FPU9_9BIFI</name>
<comment type="caution">
    <text evidence="4">Lacks conserved residue(s) required for the propagation of feature annotation.</text>
</comment>
<comment type="caution">
    <text evidence="7">The sequence shown here is derived from an EMBL/GenBank/DDBJ whole genome shotgun (WGS) entry which is preliminary data.</text>
</comment>
<dbReference type="InterPro" id="IPR004556">
    <property type="entry name" value="HemK-like"/>
</dbReference>
<dbReference type="Pfam" id="PF17827">
    <property type="entry name" value="PrmC_N"/>
    <property type="match status" value="1"/>
</dbReference>
<dbReference type="SUPFAM" id="SSF53335">
    <property type="entry name" value="S-adenosyl-L-methionine-dependent methyltransferases"/>
    <property type="match status" value="1"/>
</dbReference>